<evidence type="ECO:0000259" key="3">
    <source>
        <dbReference type="SMART" id="SM01163"/>
    </source>
</evidence>
<evidence type="ECO:0000313" key="4">
    <source>
        <dbReference type="EMBL" id="OBZ65206.1"/>
    </source>
</evidence>
<feature type="compositionally biased region" description="Polar residues" evidence="2">
    <location>
        <begin position="1"/>
        <end position="10"/>
    </location>
</feature>
<dbReference type="SMART" id="SM01163">
    <property type="entry name" value="DUF1785"/>
    <property type="match status" value="1"/>
</dbReference>
<feature type="domain" description="Argonaute linker 1" evidence="3">
    <location>
        <begin position="244"/>
        <end position="290"/>
    </location>
</feature>
<dbReference type="InterPro" id="IPR014811">
    <property type="entry name" value="ArgoL1"/>
</dbReference>
<feature type="region of interest" description="Disordered" evidence="2">
    <location>
        <begin position="214"/>
        <end position="240"/>
    </location>
</feature>
<evidence type="ECO:0000256" key="2">
    <source>
        <dbReference type="SAM" id="MobiDB-lite"/>
    </source>
</evidence>
<sequence length="291" mass="32453">MKSRNLFRQSGQEKAHAGIEGELENTLTTEKSCAQRDKEGVVLQLQADMADVREQLQRIKQENSGLEKELHSNTNAKRKVGLLEVKVAENTDTIEQLRQEHSLLAADHKDLLQCYSKVSETVNRLRSEQAASQTSHDSRQHQLNLRLLEIEDLRRALADQADDLARAESERNRIVAEKGSLRRPSVEDSGSYSSGARSVMQDLSTVKTLDSYTYSQSMSSRGDSQPNYGHHPSESSSNCLLAKSPNARSLFINTRARDIGRGLQAWRGFSQSVRPAIGRLLINVDLSNAAL</sequence>
<dbReference type="Pfam" id="PF08699">
    <property type="entry name" value="ArgoL1"/>
    <property type="match status" value="1"/>
</dbReference>
<feature type="region of interest" description="Disordered" evidence="2">
    <location>
        <begin position="1"/>
        <end position="23"/>
    </location>
</feature>
<feature type="compositionally biased region" description="Polar residues" evidence="2">
    <location>
        <begin position="188"/>
        <end position="197"/>
    </location>
</feature>
<protein>
    <recommendedName>
        <fullName evidence="3">Argonaute linker 1 domain-containing protein</fullName>
    </recommendedName>
</protein>
<dbReference type="STRING" id="5627.A0A1C7LLY8"/>
<dbReference type="EMBL" id="LUGG01000048">
    <property type="protein sequence ID" value="OBZ65206.1"/>
    <property type="molecule type" value="Genomic_DNA"/>
</dbReference>
<name>A0A1C7LLY8_GRIFR</name>
<evidence type="ECO:0000256" key="1">
    <source>
        <dbReference type="SAM" id="Coils"/>
    </source>
</evidence>
<dbReference type="AlphaFoldDB" id="A0A1C7LLY8"/>
<keyword evidence="1" id="KW-0175">Coiled coil</keyword>
<feature type="coiled-coil region" evidence="1">
    <location>
        <begin position="42"/>
        <end position="76"/>
    </location>
</feature>
<feature type="compositionally biased region" description="Polar residues" evidence="2">
    <location>
        <begin position="214"/>
        <end position="227"/>
    </location>
</feature>
<dbReference type="Proteomes" id="UP000092993">
    <property type="component" value="Unassembled WGS sequence"/>
</dbReference>
<feature type="region of interest" description="Disordered" evidence="2">
    <location>
        <begin position="175"/>
        <end position="197"/>
    </location>
</feature>
<comment type="caution">
    <text evidence="4">The sequence shown here is derived from an EMBL/GenBank/DDBJ whole genome shotgun (WGS) entry which is preliminary data.</text>
</comment>
<keyword evidence="5" id="KW-1185">Reference proteome</keyword>
<evidence type="ECO:0000313" key="5">
    <source>
        <dbReference type="Proteomes" id="UP000092993"/>
    </source>
</evidence>
<proteinExistence type="predicted"/>
<gene>
    <name evidence="4" type="ORF">A0H81_14808</name>
</gene>
<reference evidence="4 5" key="1">
    <citation type="submission" date="2016-03" db="EMBL/GenBank/DDBJ databases">
        <title>Whole genome sequencing of Grifola frondosa 9006-11.</title>
        <authorList>
            <person name="Min B."/>
            <person name="Park H."/>
            <person name="Kim J.-G."/>
            <person name="Cho H."/>
            <person name="Oh Y.-L."/>
            <person name="Kong W.-S."/>
            <person name="Choi I.-G."/>
        </authorList>
    </citation>
    <scope>NUCLEOTIDE SEQUENCE [LARGE SCALE GENOMIC DNA]</scope>
    <source>
        <strain evidence="4 5">9006-11</strain>
    </source>
</reference>
<accession>A0A1C7LLY8</accession>
<dbReference type="OrthoDB" id="3053617at2759"/>
<feature type="compositionally biased region" description="Basic and acidic residues" evidence="2">
    <location>
        <begin position="175"/>
        <end position="186"/>
    </location>
</feature>
<organism evidence="4 5">
    <name type="scientific">Grifola frondosa</name>
    <name type="common">Maitake</name>
    <name type="synonym">Polyporus frondosus</name>
    <dbReference type="NCBI Taxonomy" id="5627"/>
    <lineage>
        <taxon>Eukaryota</taxon>
        <taxon>Fungi</taxon>
        <taxon>Dikarya</taxon>
        <taxon>Basidiomycota</taxon>
        <taxon>Agaricomycotina</taxon>
        <taxon>Agaricomycetes</taxon>
        <taxon>Polyporales</taxon>
        <taxon>Grifolaceae</taxon>
        <taxon>Grifola</taxon>
    </lineage>
</organism>